<dbReference type="SUPFAM" id="SSF55144">
    <property type="entry name" value="LigT-like"/>
    <property type="match status" value="1"/>
</dbReference>
<gene>
    <name evidence="1" type="ORF">G9U51_12300</name>
</gene>
<accession>A0A967B865</accession>
<dbReference type="PANTHER" id="PTHR40037">
    <property type="entry name" value="PHOSPHOESTERASE YJCG-RELATED"/>
    <property type="match status" value="1"/>
</dbReference>
<comment type="caution">
    <text evidence="1">The sequence shown here is derived from an EMBL/GenBank/DDBJ whole genome shotgun (WGS) entry which is preliminary data.</text>
</comment>
<protein>
    <submittedName>
        <fullName evidence="1">2'-5' RNA ligase family protein</fullName>
    </submittedName>
</protein>
<proteinExistence type="predicted"/>
<dbReference type="Pfam" id="PF13563">
    <property type="entry name" value="2_5_RNA_ligase2"/>
    <property type="match status" value="1"/>
</dbReference>
<dbReference type="RefSeq" id="WP_166197231.1">
    <property type="nucleotide sequence ID" value="NZ_JAAOIV010000009.1"/>
</dbReference>
<dbReference type="AlphaFoldDB" id="A0A967B865"/>
<reference evidence="1" key="1">
    <citation type="submission" date="2020-03" db="EMBL/GenBank/DDBJ databases">
        <title>Draft sequencing of Calidifontibacter sp. DB0510.</title>
        <authorList>
            <person name="Kim D.-U."/>
        </authorList>
    </citation>
    <scope>NUCLEOTIDE SEQUENCE</scope>
    <source>
        <strain evidence="1">DB0510</strain>
    </source>
</reference>
<evidence type="ECO:0000313" key="1">
    <source>
        <dbReference type="EMBL" id="NHN56561.1"/>
    </source>
</evidence>
<dbReference type="Proteomes" id="UP000744769">
    <property type="component" value="Unassembled WGS sequence"/>
</dbReference>
<evidence type="ECO:0000313" key="2">
    <source>
        <dbReference type="Proteomes" id="UP000744769"/>
    </source>
</evidence>
<organism evidence="1 2">
    <name type="scientific">Metallococcus carri</name>
    <dbReference type="NCBI Taxonomy" id="1656884"/>
    <lineage>
        <taxon>Bacteria</taxon>
        <taxon>Bacillati</taxon>
        <taxon>Actinomycetota</taxon>
        <taxon>Actinomycetes</taxon>
        <taxon>Micrococcales</taxon>
        <taxon>Dermacoccaceae</taxon>
        <taxon>Metallococcus</taxon>
    </lineage>
</organism>
<dbReference type="PANTHER" id="PTHR40037:SF1">
    <property type="entry name" value="PHOSPHOESTERASE SAOUHSC_00951-RELATED"/>
    <property type="match status" value="1"/>
</dbReference>
<dbReference type="InterPro" id="IPR050580">
    <property type="entry name" value="2H_phosphoesterase_YjcG-like"/>
</dbReference>
<dbReference type="InterPro" id="IPR009097">
    <property type="entry name" value="Cyclic_Pdiesterase"/>
</dbReference>
<dbReference type="GO" id="GO:0016874">
    <property type="term" value="F:ligase activity"/>
    <property type="evidence" value="ECO:0007669"/>
    <property type="project" value="UniProtKB-KW"/>
</dbReference>
<keyword evidence="1" id="KW-0436">Ligase</keyword>
<dbReference type="Gene3D" id="3.90.1140.10">
    <property type="entry name" value="Cyclic phosphodiesterase"/>
    <property type="match status" value="1"/>
</dbReference>
<dbReference type="EMBL" id="JAAOIV010000009">
    <property type="protein sequence ID" value="NHN56561.1"/>
    <property type="molecule type" value="Genomic_DNA"/>
</dbReference>
<sequence length="174" mass="18970">MRTVGVSIPIPPPYGARLAAAREAAGDPLAHAVPPHVTLLPPTEVAKIGLEDFETHLREVAARHTAFRMTLRGTGSFRPISPVVFVAVAEGIGQCELLQAQVRSGPVDRALEFPYHPHVTIAQNVPEERLQAAFDELATFDASFEVDGFDLYHQHEDGVWQSVRRFTLAAANVS</sequence>
<keyword evidence="2" id="KW-1185">Reference proteome</keyword>
<name>A0A967B865_9MICO</name>